<keyword evidence="1" id="KW-0813">Transport</keyword>
<dbReference type="InterPro" id="IPR027417">
    <property type="entry name" value="P-loop_NTPase"/>
</dbReference>
<evidence type="ECO:0000313" key="6">
    <source>
        <dbReference type="Proteomes" id="UP001058860"/>
    </source>
</evidence>
<dbReference type="SUPFAM" id="SSF50331">
    <property type="entry name" value="MOP-like"/>
    <property type="match status" value="1"/>
</dbReference>
<evidence type="ECO:0000313" key="5">
    <source>
        <dbReference type="EMBL" id="UUY04082.1"/>
    </source>
</evidence>
<dbReference type="InterPro" id="IPR003439">
    <property type="entry name" value="ABC_transporter-like_ATP-bd"/>
</dbReference>
<feature type="domain" description="ABC transporter" evidence="4">
    <location>
        <begin position="4"/>
        <end position="233"/>
    </location>
</feature>
<reference evidence="6" key="1">
    <citation type="submission" date="2021-11" db="EMBL/GenBank/DDBJ databases">
        <title>Cultivation dependent microbiological survey of springs from the worlds oldest radium mine currently devoted to the extraction of radon-saturated water.</title>
        <authorList>
            <person name="Kapinusova G."/>
            <person name="Smrhova T."/>
            <person name="Strejcek M."/>
            <person name="Suman J."/>
            <person name="Jani K."/>
            <person name="Pajer P."/>
            <person name="Uhlik O."/>
        </authorList>
    </citation>
    <scope>NUCLEOTIDE SEQUENCE [LARGE SCALE GENOMIC DNA]</scope>
    <source>
        <strain evidence="6">J379</strain>
    </source>
</reference>
<dbReference type="Pfam" id="PF08402">
    <property type="entry name" value="TOBE_2"/>
    <property type="match status" value="1"/>
</dbReference>
<accession>A0ABY5PHL3</accession>
<dbReference type="SMART" id="SM00382">
    <property type="entry name" value="AAA"/>
    <property type="match status" value="1"/>
</dbReference>
<sequence>MSAISITGLHKAFGAARAVDGVDLEVPEGEICALLGPSGCGKTTMLRLLAGFETPDAGTIRVGERLVAGDGTMLAPEKRGIGMVFQDYALFPHLSVAENVGFGLPRGERSSRVDELLELVGLAGLGDRHPHALSGGQQQRVALARAIAATPALVLLDEPFSGLDAALRASVRGEVRSILERAGVTALFVTHDQEEALSLADTVAVMHAGRIEQIGTPEEVYGRPATRWVATFLGEADVLPGEVTEGQVDFELGRLPIDPGFRGAADVLVRPEAVSLSLGSGGSGRRVEGRVVQREYFGHDQLVHVELPSGRRIRSRSLSHPVWHEGDRVHIAIDGPVNVFAPTGSP</sequence>
<dbReference type="PROSITE" id="PS00211">
    <property type="entry name" value="ABC_TRANSPORTER_1"/>
    <property type="match status" value="1"/>
</dbReference>
<dbReference type="Pfam" id="PF00005">
    <property type="entry name" value="ABC_tran"/>
    <property type="match status" value="1"/>
</dbReference>
<dbReference type="GO" id="GO:0005524">
    <property type="term" value="F:ATP binding"/>
    <property type="evidence" value="ECO:0007669"/>
    <property type="project" value="UniProtKB-KW"/>
</dbReference>
<dbReference type="PANTHER" id="PTHR42781:SF4">
    <property type="entry name" value="SPERMIDINE_PUTRESCINE IMPORT ATP-BINDING PROTEIN POTA"/>
    <property type="match status" value="1"/>
</dbReference>
<dbReference type="InterPro" id="IPR013611">
    <property type="entry name" value="Transp-assoc_OB_typ2"/>
</dbReference>
<protein>
    <submittedName>
        <fullName evidence="5">ABC transporter ATP-binding protein</fullName>
    </submittedName>
</protein>
<dbReference type="InterPro" id="IPR003593">
    <property type="entry name" value="AAA+_ATPase"/>
</dbReference>
<evidence type="ECO:0000259" key="4">
    <source>
        <dbReference type="PROSITE" id="PS50893"/>
    </source>
</evidence>
<keyword evidence="3 5" id="KW-0067">ATP-binding</keyword>
<keyword evidence="6" id="KW-1185">Reference proteome</keyword>
<evidence type="ECO:0000256" key="1">
    <source>
        <dbReference type="ARBA" id="ARBA00022448"/>
    </source>
</evidence>
<dbReference type="InterPro" id="IPR050093">
    <property type="entry name" value="ABC_SmlMolc_Importer"/>
</dbReference>
<dbReference type="Proteomes" id="UP001058860">
    <property type="component" value="Chromosome"/>
</dbReference>
<gene>
    <name evidence="5" type="ORF">LRS13_00710</name>
</gene>
<dbReference type="RefSeq" id="WP_353864576.1">
    <property type="nucleotide sequence ID" value="NZ_CP088295.1"/>
</dbReference>
<dbReference type="InterPro" id="IPR017871">
    <property type="entry name" value="ABC_transporter-like_CS"/>
</dbReference>
<proteinExistence type="predicted"/>
<dbReference type="PANTHER" id="PTHR42781">
    <property type="entry name" value="SPERMIDINE/PUTRESCINE IMPORT ATP-BINDING PROTEIN POTA"/>
    <property type="match status" value="1"/>
</dbReference>
<dbReference type="PROSITE" id="PS50893">
    <property type="entry name" value="ABC_TRANSPORTER_2"/>
    <property type="match status" value="1"/>
</dbReference>
<evidence type="ECO:0000256" key="2">
    <source>
        <dbReference type="ARBA" id="ARBA00022741"/>
    </source>
</evidence>
<dbReference type="InterPro" id="IPR008995">
    <property type="entry name" value="Mo/tungstate-bd_C_term_dom"/>
</dbReference>
<name>A0ABY5PHL3_9ACTN</name>
<keyword evidence="2" id="KW-0547">Nucleotide-binding</keyword>
<dbReference type="EMBL" id="CP088295">
    <property type="protein sequence ID" value="UUY04082.1"/>
    <property type="molecule type" value="Genomic_DNA"/>
</dbReference>
<dbReference type="SUPFAM" id="SSF52540">
    <property type="entry name" value="P-loop containing nucleoside triphosphate hydrolases"/>
    <property type="match status" value="1"/>
</dbReference>
<evidence type="ECO:0000256" key="3">
    <source>
        <dbReference type="ARBA" id="ARBA00022840"/>
    </source>
</evidence>
<organism evidence="5 6">
    <name type="scientific">Svornostia abyssi</name>
    <dbReference type="NCBI Taxonomy" id="2898438"/>
    <lineage>
        <taxon>Bacteria</taxon>
        <taxon>Bacillati</taxon>
        <taxon>Actinomycetota</taxon>
        <taxon>Thermoleophilia</taxon>
        <taxon>Solirubrobacterales</taxon>
        <taxon>Baekduiaceae</taxon>
        <taxon>Svornostia</taxon>
    </lineage>
</organism>
<dbReference type="Gene3D" id="3.40.50.300">
    <property type="entry name" value="P-loop containing nucleotide triphosphate hydrolases"/>
    <property type="match status" value="1"/>
</dbReference>